<dbReference type="Pfam" id="PF13279">
    <property type="entry name" value="4HBT_2"/>
    <property type="match status" value="1"/>
</dbReference>
<keyword evidence="4" id="KW-1185">Reference proteome</keyword>
<dbReference type="AlphaFoldDB" id="A0A501PPV2"/>
<organism evidence="3 4">
    <name type="scientific">Emcibacter nanhaiensis</name>
    <dbReference type="NCBI Taxonomy" id="1505037"/>
    <lineage>
        <taxon>Bacteria</taxon>
        <taxon>Pseudomonadati</taxon>
        <taxon>Pseudomonadota</taxon>
        <taxon>Alphaproteobacteria</taxon>
        <taxon>Emcibacterales</taxon>
        <taxon>Emcibacteraceae</taxon>
        <taxon>Emcibacter</taxon>
    </lineage>
</organism>
<comment type="caution">
    <text evidence="3">The sequence shown here is derived from an EMBL/GenBank/DDBJ whole genome shotgun (WGS) entry which is preliminary data.</text>
</comment>
<reference evidence="4" key="1">
    <citation type="submission" date="2019-06" db="EMBL/GenBank/DDBJ databases">
        <title>The complete genome of Emcibacter congregatus ZYLT.</title>
        <authorList>
            <person name="Zhao Z."/>
        </authorList>
    </citation>
    <scope>NUCLEOTIDE SEQUENCE [LARGE SCALE GENOMIC DNA]</scope>
    <source>
        <strain evidence="4">MCCC 1A06723</strain>
    </source>
</reference>
<dbReference type="PANTHER" id="PTHR31793:SF27">
    <property type="entry name" value="NOVEL THIOESTERASE SUPERFAMILY DOMAIN AND SAPOSIN A-TYPE DOMAIN CONTAINING PROTEIN (0610012H03RIK)"/>
    <property type="match status" value="1"/>
</dbReference>
<gene>
    <name evidence="3" type="ORF">FIV46_07285</name>
</gene>
<dbReference type="Gene3D" id="3.10.129.10">
    <property type="entry name" value="Hotdog Thioesterase"/>
    <property type="match status" value="1"/>
</dbReference>
<evidence type="ECO:0000256" key="1">
    <source>
        <dbReference type="ARBA" id="ARBA00005953"/>
    </source>
</evidence>
<evidence type="ECO:0000256" key="2">
    <source>
        <dbReference type="ARBA" id="ARBA00022801"/>
    </source>
</evidence>
<keyword evidence="2" id="KW-0378">Hydrolase</keyword>
<dbReference type="CDD" id="cd00586">
    <property type="entry name" value="4HBT"/>
    <property type="match status" value="1"/>
</dbReference>
<comment type="similarity">
    <text evidence="1">Belongs to the 4-hydroxybenzoyl-CoA thioesterase family.</text>
</comment>
<dbReference type="InterPro" id="IPR029069">
    <property type="entry name" value="HotDog_dom_sf"/>
</dbReference>
<name>A0A501PPV2_9PROT</name>
<dbReference type="InterPro" id="IPR050563">
    <property type="entry name" value="4-hydroxybenzoyl-CoA_TE"/>
</dbReference>
<dbReference type="OrthoDB" id="9801517at2"/>
<dbReference type="SUPFAM" id="SSF54637">
    <property type="entry name" value="Thioesterase/thiol ester dehydrase-isomerase"/>
    <property type="match status" value="1"/>
</dbReference>
<evidence type="ECO:0000313" key="4">
    <source>
        <dbReference type="Proteomes" id="UP000319148"/>
    </source>
</evidence>
<dbReference type="GO" id="GO:0047617">
    <property type="term" value="F:fatty acyl-CoA hydrolase activity"/>
    <property type="evidence" value="ECO:0007669"/>
    <property type="project" value="TreeGrafter"/>
</dbReference>
<dbReference type="EMBL" id="VFIY01000005">
    <property type="protein sequence ID" value="TPD61994.1"/>
    <property type="molecule type" value="Genomic_DNA"/>
</dbReference>
<sequence length="149" mass="17021">MTDSSPIRFSAPFQVAWRDLDANNHMANISYFSFAAQARSLFFAEHGFGPEAFEAAGIGPATLEETMRYHREMKFLEKFTVDFLVAGINGKNSRYIITNRLRGEDGELRAELRTHFVWMDLASRRAIPAPEPLAALMDRLEKTEDFEEL</sequence>
<proteinExistence type="inferred from homology"/>
<accession>A0A501PPV2</accession>
<dbReference type="RefSeq" id="WP_139939919.1">
    <property type="nucleotide sequence ID" value="NZ_JBHSYP010000003.1"/>
</dbReference>
<dbReference type="Proteomes" id="UP000319148">
    <property type="component" value="Unassembled WGS sequence"/>
</dbReference>
<evidence type="ECO:0000313" key="3">
    <source>
        <dbReference type="EMBL" id="TPD61994.1"/>
    </source>
</evidence>
<dbReference type="PANTHER" id="PTHR31793">
    <property type="entry name" value="4-HYDROXYBENZOYL-COA THIOESTERASE FAMILY MEMBER"/>
    <property type="match status" value="1"/>
</dbReference>
<protein>
    <submittedName>
        <fullName evidence="3">Thioesterase</fullName>
    </submittedName>
</protein>